<gene>
    <name evidence="2" type="ordered locus">G5S_0219</name>
</gene>
<dbReference type="AlphaFoldDB" id="A0AA34WHS6"/>
<reference evidence="2 3" key="1">
    <citation type="journal article" date="2011" name="J. Bacteriol.">
        <title>Genome sequence of the obligate intracellular animal pathogen Chlamydia pecorum E58.</title>
        <authorList>
            <person name="Mojica S."/>
            <person name="Huot Creasy H."/>
            <person name="Daugherty S."/>
            <person name="Read T.D."/>
            <person name="Kim T."/>
            <person name="Kaltenboeck B."/>
            <person name="Bavoil P."/>
            <person name="Myers G.S."/>
        </authorList>
    </citation>
    <scope>NUCLEOTIDE SEQUENCE [LARGE SCALE GENOMIC DNA]</scope>
    <source>
        <strain evidence="2 3">E58</strain>
    </source>
</reference>
<keyword evidence="1" id="KW-0812">Transmembrane</keyword>
<evidence type="ECO:0000256" key="1">
    <source>
        <dbReference type="SAM" id="Phobius"/>
    </source>
</evidence>
<evidence type="ECO:0000313" key="2">
    <source>
        <dbReference type="EMBL" id="AEB41235.1"/>
    </source>
</evidence>
<dbReference type="InterPro" id="IPR009968">
    <property type="entry name" value="DUF1494"/>
</dbReference>
<dbReference type="Proteomes" id="UP000008305">
    <property type="component" value="Chromosome"/>
</dbReference>
<keyword evidence="3" id="KW-1185">Reference proteome</keyword>
<accession>A0AA34WHS6</accession>
<proteinExistence type="predicted"/>
<name>A0AA34WHS6_CHLPE</name>
<dbReference type="Pfam" id="PF07379">
    <property type="entry name" value="DUF1494"/>
    <property type="match status" value="1"/>
</dbReference>
<sequence length="182" mass="21380">MCYFITSPHKKKQKRQFLLMELFISLTLLAFLLGALGFWYRRIYCLHKQQERAYASFLEDSRAYKQLRILFRDALSLSEDPGALFALTFDRGVYRDPELAGEVRAALHYNVDTHRLELRMYNLKNSQKMERHLLLSHVKNITISSLGNIENQELPEKISLSITRELPKQNARTLHYVFSLGK</sequence>
<organism evidence="2 3">
    <name type="scientific">Chlamydia pecorum (strain ATCC VR-628 / DSM 29919 / E58)</name>
    <name type="common">Chlamydophila pecorum</name>
    <dbReference type="NCBI Taxonomy" id="331635"/>
    <lineage>
        <taxon>Bacteria</taxon>
        <taxon>Pseudomonadati</taxon>
        <taxon>Chlamydiota</taxon>
        <taxon>Chlamydiia</taxon>
        <taxon>Chlamydiales</taxon>
        <taxon>Chlamydiaceae</taxon>
        <taxon>Chlamydia/Chlamydophila group</taxon>
        <taxon>Chlamydia</taxon>
    </lineage>
</organism>
<keyword evidence="1" id="KW-1133">Transmembrane helix</keyword>
<dbReference type="EMBL" id="CP002608">
    <property type="protein sequence ID" value="AEB41235.1"/>
    <property type="molecule type" value="Genomic_DNA"/>
</dbReference>
<dbReference type="KEGG" id="cpm:G5S_0219"/>
<keyword evidence="1" id="KW-0472">Membrane</keyword>
<evidence type="ECO:0000313" key="3">
    <source>
        <dbReference type="Proteomes" id="UP000008305"/>
    </source>
</evidence>
<feature type="transmembrane region" description="Helical" evidence="1">
    <location>
        <begin position="17"/>
        <end position="40"/>
    </location>
</feature>
<protein>
    <submittedName>
        <fullName evidence="2">Uncharacterized protein</fullName>
    </submittedName>
</protein>